<evidence type="ECO:0000313" key="11">
    <source>
        <dbReference type="EMBL" id="VEU39638.1"/>
    </source>
</evidence>
<dbReference type="SUPFAM" id="SSF111278">
    <property type="entry name" value="SSo0622-like"/>
    <property type="match status" value="1"/>
</dbReference>
<dbReference type="EC" id="2.1.1.282" evidence="2"/>
<feature type="compositionally biased region" description="Polar residues" evidence="9">
    <location>
        <begin position="430"/>
        <end position="448"/>
    </location>
</feature>
<sequence>MEPRTNGTASGGSTGGTREDTSFEHAGHGTESGTAENTSDDHDGVSVSVALAVAPSPAAASLQRTPAPDSCAEKFEGNLPLHWLQPRKESGGDALPSFRDLRLKTHRTLYGTEHGGGGGLLLPPNRDKSPKGSVDAPIRHLVDLINSHSRFCTLSSCSGRLSLFDPSGECGNNNNNHSNDTPADSGGDAHQFTEASGKGRGRWVLVSHDPMDPEALARALARSGGRDTEEGSTDATPLRPWTFRFEPLLLHVAAASLDDGRELLAIALNLGFRESGLVVTDKRVTVAIRSHSLATAVPLVPNSHSHSHSDSDLPHPHDAGRGSLCAPASFLRALVHDANQRLEANWKQLDRLYRSIESNLFEVRSSPPPIAIRSIHHGQPERPFVVPPLNLWNASVIATTASEKISGSDTITQQKIWIAGGYGCGPATSIDANNGKPHSTGNNSTTARRSSKIYELEREFPDGSWQNDCWKEYGRPLLGETSETTGDGSNAEGFLEVHRETHRSKTRADAQALLRLGVRWLPAAPDLQGMASCTLGESNLCVVWGGRRGPTRPAGADLCVFDPVGVRFGSVADVRGDPPEPRWGHRLVALGKGDRAVLLGGCNHQHGAFDEVFVLHLVSEGGDGGPGGSAPGYFYWERSPVRLRAPRFHFGAALVQRDTVLVLGGLESTKDLLRPFEDESGCSPLPNEWACRYGDSKTKRSGTENDRRTTIATEAVGVAVDAPERLLQGGGGGGGGGSFGSFFGMACCTLISNNLLLVTGGIRAADTEGAMPSIQAFWISSGCGSPGKHRLRMRRIEVSLGPGTAQGEGPRPAALDFGSMVHHCCVALSNNEVLLVGGGVPSFAFGECYARSHHLLVDTDNADSAGLGSGERPGTSGRTKSPPKQGTPTSVGGSSPNEHSGSKASSSFATEAKQRTGVVYVLPRDARKAKHVLQQSGCLDRRFRMRKVVEAVAGTVESTEPPGTSTGERGSGEENQPATTPAGGTSVAFSIAIPVSGSPAEALALLDGLALRHGEEELPFSTSQYASKPKQRKT</sequence>
<comment type="similarity">
    <text evidence="1">Belongs to the TYW3 family.</text>
</comment>
<dbReference type="AlphaFoldDB" id="A0A448ZCA3"/>
<name>A0A448ZCA3_9STRA</name>
<comment type="catalytic activity">
    <reaction evidence="8">
        <text>4-demethyl-7-[(3S)-3-amino-3-carboxypropyl]wyosine(37) in tRNA(Phe) + S-adenosyl-L-methionine = 7-[(3S)-3-amino-3-carboxypropyl]wyosine(37) in tRNA(Phe) + S-adenosyl-L-homocysteine + H(+)</text>
        <dbReference type="Rhea" id="RHEA:36635"/>
        <dbReference type="Rhea" id="RHEA-COMP:10378"/>
        <dbReference type="Rhea" id="RHEA-COMP:10379"/>
        <dbReference type="ChEBI" id="CHEBI:15378"/>
        <dbReference type="ChEBI" id="CHEBI:57856"/>
        <dbReference type="ChEBI" id="CHEBI:59789"/>
        <dbReference type="ChEBI" id="CHEBI:73543"/>
        <dbReference type="ChEBI" id="CHEBI:73550"/>
        <dbReference type="EC" id="2.1.1.282"/>
    </reaction>
</comment>
<feature type="region of interest" description="Disordered" evidence="9">
    <location>
        <begin position="114"/>
        <end position="133"/>
    </location>
</feature>
<feature type="region of interest" description="Disordered" evidence="9">
    <location>
        <begin position="300"/>
        <end position="319"/>
    </location>
</feature>
<evidence type="ECO:0000256" key="1">
    <source>
        <dbReference type="ARBA" id="ARBA00008569"/>
    </source>
</evidence>
<dbReference type="InterPro" id="IPR036602">
    <property type="entry name" value="tRNA_yW-synthesising-like_sf"/>
</dbReference>
<reference evidence="11 12" key="1">
    <citation type="submission" date="2019-01" db="EMBL/GenBank/DDBJ databases">
        <authorList>
            <person name="Ferrante I. M."/>
        </authorList>
    </citation>
    <scope>NUCLEOTIDE SEQUENCE [LARGE SCALE GENOMIC DNA]</scope>
    <source>
        <strain evidence="11 12">B856</strain>
    </source>
</reference>
<dbReference type="GO" id="GO:0032259">
    <property type="term" value="P:methylation"/>
    <property type="evidence" value="ECO:0007669"/>
    <property type="project" value="UniProtKB-KW"/>
</dbReference>
<dbReference type="Gene3D" id="2.120.10.80">
    <property type="entry name" value="Kelch-type beta propeller"/>
    <property type="match status" value="1"/>
</dbReference>
<keyword evidence="3" id="KW-0489">Methyltransferase</keyword>
<evidence type="ECO:0000313" key="12">
    <source>
        <dbReference type="Proteomes" id="UP000291116"/>
    </source>
</evidence>
<feature type="domain" description="tRNA wybutosine-synthesizing protein" evidence="10">
    <location>
        <begin position="124"/>
        <end position="357"/>
    </location>
</feature>
<dbReference type="OrthoDB" id="48625at2759"/>
<dbReference type="GO" id="GO:0008168">
    <property type="term" value="F:methyltransferase activity"/>
    <property type="evidence" value="ECO:0007669"/>
    <property type="project" value="UniProtKB-KW"/>
</dbReference>
<dbReference type="PANTHER" id="PTHR48418:SF1">
    <property type="entry name" value="TRNA WYBUTOSINE-SYNTHESIZING PROTEIN 3"/>
    <property type="match status" value="1"/>
</dbReference>
<dbReference type="EMBL" id="CAACVS010000226">
    <property type="protein sequence ID" value="VEU39638.1"/>
    <property type="molecule type" value="Genomic_DNA"/>
</dbReference>
<dbReference type="PANTHER" id="PTHR48418">
    <property type="entry name" value="TRNA WYBUTOSINE-SYNTHESIZING PROTEIN 3"/>
    <property type="match status" value="1"/>
</dbReference>
<evidence type="ECO:0000256" key="8">
    <source>
        <dbReference type="ARBA" id="ARBA00049202"/>
    </source>
</evidence>
<evidence type="ECO:0000256" key="5">
    <source>
        <dbReference type="ARBA" id="ARBA00022691"/>
    </source>
</evidence>
<dbReference type="Proteomes" id="UP000291116">
    <property type="component" value="Unassembled WGS sequence"/>
</dbReference>
<evidence type="ECO:0000256" key="3">
    <source>
        <dbReference type="ARBA" id="ARBA00022603"/>
    </source>
</evidence>
<evidence type="ECO:0000256" key="4">
    <source>
        <dbReference type="ARBA" id="ARBA00022679"/>
    </source>
</evidence>
<proteinExistence type="inferred from homology"/>
<feature type="compositionally biased region" description="Polar residues" evidence="9">
    <location>
        <begin position="876"/>
        <end position="909"/>
    </location>
</feature>
<evidence type="ECO:0000256" key="9">
    <source>
        <dbReference type="SAM" id="MobiDB-lite"/>
    </source>
</evidence>
<keyword evidence="5" id="KW-0949">S-adenosyl-L-methionine</keyword>
<accession>A0A448ZCA3</accession>
<keyword evidence="6" id="KW-0819">tRNA processing</keyword>
<gene>
    <name evidence="11" type="ORF">PSNMU_V1.4_AUG-EV-PASAV3_0063650</name>
</gene>
<protein>
    <recommendedName>
        <fullName evidence="2">tRNA(Phe) 7-[(3-amino-3-carboxypropyl)-4-demethylwyosine(37)-N(4)]-methyltransferase</fullName>
        <ecNumber evidence="2">2.1.1.282</ecNumber>
    </recommendedName>
    <alternativeName>
        <fullName evidence="7">tRNA(Phe) 7-((3-amino-3-carboxypropyl)-4-demethylwyosine(37)-N(4))-methyltransferase</fullName>
    </alternativeName>
</protein>
<feature type="region of interest" description="Disordered" evidence="9">
    <location>
        <begin position="862"/>
        <end position="910"/>
    </location>
</feature>
<evidence type="ECO:0000259" key="10">
    <source>
        <dbReference type="Pfam" id="PF02676"/>
    </source>
</evidence>
<organism evidence="11 12">
    <name type="scientific">Pseudo-nitzschia multistriata</name>
    <dbReference type="NCBI Taxonomy" id="183589"/>
    <lineage>
        <taxon>Eukaryota</taxon>
        <taxon>Sar</taxon>
        <taxon>Stramenopiles</taxon>
        <taxon>Ochrophyta</taxon>
        <taxon>Bacillariophyta</taxon>
        <taxon>Bacillariophyceae</taxon>
        <taxon>Bacillariophycidae</taxon>
        <taxon>Bacillariales</taxon>
        <taxon>Bacillariaceae</taxon>
        <taxon>Pseudo-nitzschia</taxon>
    </lineage>
</organism>
<evidence type="ECO:0000256" key="7">
    <source>
        <dbReference type="ARBA" id="ARBA00030554"/>
    </source>
</evidence>
<dbReference type="InterPro" id="IPR003827">
    <property type="entry name" value="tRNA_yW-synthesising"/>
</dbReference>
<feature type="region of interest" description="Disordered" evidence="9">
    <location>
        <begin position="430"/>
        <end position="450"/>
    </location>
</feature>
<evidence type="ECO:0000256" key="6">
    <source>
        <dbReference type="ARBA" id="ARBA00022694"/>
    </source>
</evidence>
<dbReference type="Gene3D" id="3.30.1960.10">
    <property type="entry name" value="tRNA wybutosine-synthesizing-like"/>
    <property type="match status" value="1"/>
</dbReference>
<feature type="region of interest" description="Disordered" evidence="9">
    <location>
        <begin position="1"/>
        <end position="50"/>
    </location>
</feature>
<dbReference type="SUPFAM" id="SSF117281">
    <property type="entry name" value="Kelch motif"/>
    <property type="match status" value="1"/>
</dbReference>
<dbReference type="InterPro" id="IPR015915">
    <property type="entry name" value="Kelch-typ_b-propeller"/>
</dbReference>
<keyword evidence="12" id="KW-1185">Reference proteome</keyword>
<evidence type="ECO:0000256" key="2">
    <source>
        <dbReference type="ARBA" id="ARBA00012750"/>
    </source>
</evidence>
<keyword evidence="4" id="KW-0808">Transferase</keyword>
<feature type="region of interest" description="Disordered" evidence="9">
    <location>
        <begin position="173"/>
        <end position="198"/>
    </location>
</feature>
<dbReference type="Pfam" id="PF02676">
    <property type="entry name" value="TYW3"/>
    <property type="match status" value="1"/>
</dbReference>
<dbReference type="GO" id="GO:0008033">
    <property type="term" value="P:tRNA processing"/>
    <property type="evidence" value="ECO:0007669"/>
    <property type="project" value="UniProtKB-KW"/>
</dbReference>
<feature type="compositionally biased region" description="Basic and acidic residues" evidence="9">
    <location>
        <begin position="307"/>
        <end position="319"/>
    </location>
</feature>
<feature type="compositionally biased region" description="Basic and acidic residues" evidence="9">
    <location>
        <begin position="17"/>
        <end position="28"/>
    </location>
</feature>
<feature type="region of interest" description="Disordered" evidence="9">
    <location>
        <begin position="953"/>
        <end position="984"/>
    </location>
</feature>